<reference evidence="2" key="1">
    <citation type="journal article" date="2020" name="Stud. Mycol.">
        <title>101 Dothideomycetes genomes: a test case for predicting lifestyles and emergence of pathogens.</title>
        <authorList>
            <person name="Haridas S."/>
            <person name="Albert R."/>
            <person name="Binder M."/>
            <person name="Bloem J."/>
            <person name="Labutti K."/>
            <person name="Salamov A."/>
            <person name="Andreopoulos B."/>
            <person name="Baker S."/>
            <person name="Barry K."/>
            <person name="Bills G."/>
            <person name="Bluhm B."/>
            <person name="Cannon C."/>
            <person name="Castanera R."/>
            <person name="Culley D."/>
            <person name="Daum C."/>
            <person name="Ezra D."/>
            <person name="Gonzalez J."/>
            <person name="Henrissat B."/>
            <person name="Kuo A."/>
            <person name="Liang C."/>
            <person name="Lipzen A."/>
            <person name="Lutzoni F."/>
            <person name="Magnuson J."/>
            <person name="Mondo S."/>
            <person name="Nolan M."/>
            <person name="Ohm R."/>
            <person name="Pangilinan J."/>
            <person name="Park H.-J."/>
            <person name="Ramirez L."/>
            <person name="Alfaro M."/>
            <person name="Sun H."/>
            <person name="Tritt A."/>
            <person name="Yoshinaga Y."/>
            <person name="Zwiers L.-H."/>
            <person name="Turgeon B."/>
            <person name="Goodwin S."/>
            <person name="Spatafora J."/>
            <person name="Crous P."/>
            <person name="Grigoriev I."/>
        </authorList>
    </citation>
    <scope>NUCLEOTIDE SEQUENCE</scope>
    <source>
        <strain evidence="2">CBS 690.94</strain>
    </source>
</reference>
<dbReference type="Proteomes" id="UP000799764">
    <property type="component" value="Unassembled WGS sequence"/>
</dbReference>
<sequence>MILYTHPPPTKRPSLGHRRHSMRLNLKSENMDLTSLTGIRRGSATYLNTWRNRSLTLRMPSPSPVFPPSSSASSLSSTAAHTSSDPVSCSRKAKKACFVHPVVTAVIEPKVYREEKKVRFAVPLTSIPLRSEGEREGLRLPGTPYDNNTGTICDDVQRHYKGLCMCDRGHLEEYAESLDEDMEDAESSDEDAEPVGFQFRGPVFHDDYSEMFPRPLEDVWGEMGYGIAL</sequence>
<proteinExistence type="predicted"/>
<dbReference type="OrthoDB" id="10465654at2759"/>
<gene>
    <name evidence="2" type="ORF">P171DRAFT_508616</name>
</gene>
<organism evidence="2 3">
    <name type="scientific">Karstenula rhodostoma CBS 690.94</name>
    <dbReference type="NCBI Taxonomy" id="1392251"/>
    <lineage>
        <taxon>Eukaryota</taxon>
        <taxon>Fungi</taxon>
        <taxon>Dikarya</taxon>
        <taxon>Ascomycota</taxon>
        <taxon>Pezizomycotina</taxon>
        <taxon>Dothideomycetes</taxon>
        <taxon>Pleosporomycetidae</taxon>
        <taxon>Pleosporales</taxon>
        <taxon>Massarineae</taxon>
        <taxon>Didymosphaeriaceae</taxon>
        <taxon>Karstenula</taxon>
    </lineage>
</organism>
<evidence type="ECO:0000256" key="1">
    <source>
        <dbReference type="SAM" id="MobiDB-lite"/>
    </source>
</evidence>
<protein>
    <submittedName>
        <fullName evidence="2">Uncharacterized protein</fullName>
    </submittedName>
</protein>
<evidence type="ECO:0000313" key="2">
    <source>
        <dbReference type="EMBL" id="KAF2448412.1"/>
    </source>
</evidence>
<keyword evidence="3" id="KW-1185">Reference proteome</keyword>
<name>A0A9P4PQN9_9PLEO</name>
<feature type="region of interest" description="Disordered" evidence="1">
    <location>
        <begin position="61"/>
        <end position="86"/>
    </location>
</feature>
<feature type="compositionally biased region" description="Low complexity" evidence="1">
    <location>
        <begin position="68"/>
        <end position="84"/>
    </location>
</feature>
<dbReference type="AlphaFoldDB" id="A0A9P4PQN9"/>
<evidence type="ECO:0000313" key="3">
    <source>
        <dbReference type="Proteomes" id="UP000799764"/>
    </source>
</evidence>
<dbReference type="EMBL" id="MU001495">
    <property type="protein sequence ID" value="KAF2448412.1"/>
    <property type="molecule type" value="Genomic_DNA"/>
</dbReference>
<accession>A0A9P4PQN9</accession>
<comment type="caution">
    <text evidence="2">The sequence shown here is derived from an EMBL/GenBank/DDBJ whole genome shotgun (WGS) entry which is preliminary data.</text>
</comment>